<protein>
    <recommendedName>
        <fullName evidence="1">LysM domain-containing protein</fullName>
    </recommendedName>
</protein>
<evidence type="ECO:0000313" key="3">
    <source>
        <dbReference type="Proteomes" id="UP000018890"/>
    </source>
</evidence>
<evidence type="ECO:0000313" key="2">
    <source>
        <dbReference type="EMBL" id="GAE28494.1"/>
    </source>
</evidence>
<dbReference type="InterPro" id="IPR018392">
    <property type="entry name" value="LysM"/>
</dbReference>
<dbReference type="OrthoDB" id="308800at2"/>
<proteinExistence type="predicted"/>
<keyword evidence="3" id="KW-1185">Reference proteome</keyword>
<reference evidence="2" key="1">
    <citation type="journal article" date="2014" name="Genome Announc.">
        <title>Draft Genome Sequences of Three Alkaliphilic Bacillus Strains, Bacillus wakoensis JCM 9140T, Bacillus akibai JCM 9157T, and Bacillus hemicellulosilyticus JCM 9152T.</title>
        <authorList>
            <person name="Yuki M."/>
            <person name="Oshima K."/>
            <person name="Suda W."/>
            <person name="Oshida Y."/>
            <person name="Kitamura K."/>
            <person name="Iida T."/>
            <person name="Hattori M."/>
            <person name="Ohkuma M."/>
        </authorList>
    </citation>
    <scope>NUCLEOTIDE SEQUENCE [LARGE SCALE GENOMIC DNA]</scope>
    <source>
        <strain evidence="2">JCM 9140</strain>
    </source>
</reference>
<feature type="domain" description="LysM" evidence="1">
    <location>
        <begin position="29"/>
        <end position="60"/>
    </location>
</feature>
<gene>
    <name evidence="2" type="ORF">JCM9140_4738</name>
</gene>
<dbReference type="RefSeq" id="WP_034751368.1">
    <property type="nucleotide sequence ID" value="NZ_BAUT01000113.1"/>
</dbReference>
<dbReference type="AlphaFoldDB" id="W4QAV1"/>
<evidence type="ECO:0000259" key="1">
    <source>
        <dbReference type="PROSITE" id="PS51782"/>
    </source>
</evidence>
<dbReference type="Proteomes" id="UP000018890">
    <property type="component" value="Unassembled WGS sequence"/>
</dbReference>
<comment type="caution">
    <text evidence="2">The sequence shown here is derived from an EMBL/GenBank/DDBJ whole genome shotgun (WGS) entry which is preliminary data.</text>
</comment>
<dbReference type="Gene3D" id="3.10.350.10">
    <property type="entry name" value="LysM domain"/>
    <property type="match status" value="1"/>
</dbReference>
<organism evidence="2 3">
    <name type="scientific">Halalkalibacter wakoensis JCM 9140</name>
    <dbReference type="NCBI Taxonomy" id="1236970"/>
    <lineage>
        <taxon>Bacteria</taxon>
        <taxon>Bacillati</taxon>
        <taxon>Bacillota</taxon>
        <taxon>Bacilli</taxon>
        <taxon>Bacillales</taxon>
        <taxon>Bacillaceae</taxon>
        <taxon>Halalkalibacter</taxon>
    </lineage>
</organism>
<accession>W4QAV1</accession>
<dbReference type="PROSITE" id="PS51782">
    <property type="entry name" value="LYSM"/>
    <property type="match status" value="1"/>
</dbReference>
<dbReference type="EMBL" id="BAUT01000113">
    <property type="protein sequence ID" value="GAE28494.1"/>
    <property type="molecule type" value="Genomic_DNA"/>
</dbReference>
<dbReference type="CDD" id="cd00118">
    <property type="entry name" value="LysM"/>
    <property type="match status" value="1"/>
</dbReference>
<dbReference type="InterPro" id="IPR036779">
    <property type="entry name" value="LysM_dom_sf"/>
</dbReference>
<name>W4QAV1_9BACI</name>
<sequence length="60" mass="6474">MRKTTMFITPVIAAGMVLGVSNLSPKAESVTTMEDGDTLWSIAAEHEEVSVDDLLNINHS</sequence>
<dbReference type="Pfam" id="PF01476">
    <property type="entry name" value="LysM"/>
    <property type="match status" value="1"/>
</dbReference>